<name>A0ABT1XF80_9BURK</name>
<dbReference type="InterPro" id="IPR003591">
    <property type="entry name" value="Leu-rich_rpt_typical-subtyp"/>
</dbReference>
<evidence type="ECO:0000313" key="6">
    <source>
        <dbReference type="Proteomes" id="UP001165267"/>
    </source>
</evidence>
<evidence type="ECO:0000259" key="4">
    <source>
        <dbReference type="PROSITE" id="PS52053"/>
    </source>
</evidence>
<dbReference type="InterPro" id="IPR055414">
    <property type="entry name" value="LRR_R13L4/SHOC2-like"/>
</dbReference>
<feature type="active site" description="Glycyl thioester intermediate" evidence="3">
    <location>
        <position position="428"/>
    </location>
</feature>
<organism evidence="5 6">
    <name type="scientific">Limnobacter parvus</name>
    <dbReference type="NCBI Taxonomy" id="2939690"/>
    <lineage>
        <taxon>Bacteria</taxon>
        <taxon>Pseudomonadati</taxon>
        <taxon>Pseudomonadota</taxon>
        <taxon>Betaproteobacteria</taxon>
        <taxon>Burkholderiales</taxon>
        <taxon>Burkholderiaceae</taxon>
        <taxon>Limnobacter</taxon>
    </lineage>
</organism>
<dbReference type="Pfam" id="PF13855">
    <property type="entry name" value="LRR_8"/>
    <property type="match status" value="1"/>
</dbReference>
<sequence>MDNFVNSVNSAGLGDLRNLVEQVQPAVSTEAAPRLLSRVEVDNMLTEYVRDALPGENRIEAKTRMLTCFDTLQKPPYANIELDLSRLHLKALPENLSFLNGVSSINLDFNQLESLPESIGQHSTLETLRLAGNKLRSLPASIGQLSALKSLYLIRNQLQSLPTSIGRLSALKNLFLGGNQLANLPESIGQLSALGNLSLTNNQLDCLPASVGQLSVLTILELDENRFESLPEFIATLSALLTLRLSGNQLRDLPESIGNLPGLQNLELHRNNLSELPQSLVCLSSSCIASLDFNPLSQAVRQQLQNAIVAHHALHPEQGPRVEYDMRQFNQAVEVKSLSKEIATWRAEGHVQTGAEDEPVLETAIGNLSTTESNALSGQLARMRLTAQYAMAPYDVVKRVNAMLDYMQKEPSVLSACAAIAVEGTETCDDRIALAFIELEEAIVHHQSLSESNLAKLVQTAGGLHRSQLLKNIAQQKVSNLVGFVDPTEIILKYVVNLSKEFNLPSQLNDMIFHRCARQVTDQDIQSAREQIQSKFTDEHLNTYLANWEPWKQALSKKYPNEYQQAQLNVSQGQEALQGEMIVLLEQLNATKASQGELSQQYLDLMGQSNELHAQYRAVETGEVLRLTQHARDHAISL</sequence>
<protein>
    <recommendedName>
        <fullName evidence="4">NEL domain-containing protein</fullName>
    </recommendedName>
</protein>
<dbReference type="PROSITE" id="PS51450">
    <property type="entry name" value="LRR"/>
    <property type="match status" value="1"/>
</dbReference>
<comment type="PTM">
    <text evidence="3">Ubiquitinated in the presence of host E1 ubiquitin-activating enzyme, E2 ubiquitin-conjugating enzyme and ubiquitin.</text>
</comment>
<dbReference type="PANTHER" id="PTHR45752:SF196">
    <property type="entry name" value="GH17740P"/>
    <property type="match status" value="1"/>
</dbReference>
<dbReference type="SMART" id="SM00369">
    <property type="entry name" value="LRR_TYP"/>
    <property type="match status" value="7"/>
</dbReference>
<dbReference type="Pfam" id="PF23598">
    <property type="entry name" value="LRR_14"/>
    <property type="match status" value="1"/>
</dbReference>
<comment type="caution">
    <text evidence="5">The sequence shown here is derived from an EMBL/GenBank/DDBJ whole genome shotgun (WGS) entry which is preliminary data.</text>
</comment>
<dbReference type="Proteomes" id="UP001165267">
    <property type="component" value="Unassembled WGS sequence"/>
</dbReference>
<dbReference type="SUPFAM" id="SSF52058">
    <property type="entry name" value="L domain-like"/>
    <property type="match status" value="1"/>
</dbReference>
<keyword evidence="3" id="KW-1035">Host cytoplasm</keyword>
<keyword evidence="1" id="KW-0433">Leucine-rich repeat</keyword>
<dbReference type="SMART" id="SM00364">
    <property type="entry name" value="LRR_BAC"/>
    <property type="match status" value="9"/>
</dbReference>
<dbReference type="EMBL" id="JANKHG010000014">
    <property type="protein sequence ID" value="MCR2745539.1"/>
    <property type="molecule type" value="Genomic_DNA"/>
</dbReference>
<dbReference type="RefSeq" id="WP_257510786.1">
    <property type="nucleotide sequence ID" value="NZ_JANKHG010000014.1"/>
</dbReference>
<gene>
    <name evidence="5" type="ORF">NSP04_02620</name>
</gene>
<dbReference type="InterPro" id="IPR029487">
    <property type="entry name" value="NEL_dom"/>
</dbReference>
<dbReference type="PROSITE" id="PS52053">
    <property type="entry name" value="NEL"/>
    <property type="match status" value="1"/>
</dbReference>
<feature type="domain" description="NEL" evidence="4">
    <location>
        <begin position="337"/>
        <end position="638"/>
    </location>
</feature>
<evidence type="ECO:0000313" key="5">
    <source>
        <dbReference type="EMBL" id="MCR2745539.1"/>
    </source>
</evidence>
<proteinExistence type="inferred from homology"/>
<keyword evidence="3" id="KW-0833">Ubl conjugation pathway</keyword>
<keyword evidence="3" id="KW-0964">Secreted</keyword>
<keyword evidence="6" id="KW-1185">Reference proteome</keyword>
<dbReference type="Pfam" id="PF14496">
    <property type="entry name" value="NEL"/>
    <property type="match status" value="1"/>
</dbReference>
<dbReference type="InterPro" id="IPR050715">
    <property type="entry name" value="LRR-SigEffector_domain"/>
</dbReference>
<keyword evidence="3" id="KW-0832">Ubl conjugation</keyword>
<reference evidence="5" key="1">
    <citation type="submission" date="2022-07" db="EMBL/GenBank/DDBJ databases">
        <authorList>
            <person name="Xamxidin M."/>
        </authorList>
    </citation>
    <scope>NUCLEOTIDE SEQUENCE</scope>
    <source>
        <strain evidence="5">YS8-69</strain>
    </source>
</reference>
<dbReference type="Gene3D" id="1.20.58.360">
    <property type="entry name" value="Shigella T3SS effector IpaH defines"/>
    <property type="match status" value="1"/>
</dbReference>
<evidence type="ECO:0000256" key="2">
    <source>
        <dbReference type="ARBA" id="ARBA00022737"/>
    </source>
</evidence>
<dbReference type="InterPro" id="IPR001611">
    <property type="entry name" value="Leu-rich_rpt"/>
</dbReference>
<keyword evidence="2" id="KW-0677">Repeat</keyword>
<comment type="similarity">
    <text evidence="3">Belongs to the LRR-containing bacterial E3 ligase family.</text>
</comment>
<accession>A0ABT1XF80</accession>
<dbReference type="Gene3D" id="3.80.10.10">
    <property type="entry name" value="Ribonuclease Inhibitor"/>
    <property type="match status" value="1"/>
</dbReference>
<keyword evidence="3" id="KW-0808">Transferase</keyword>
<dbReference type="InterPro" id="IPR032675">
    <property type="entry name" value="LRR_dom_sf"/>
</dbReference>
<dbReference type="PANTHER" id="PTHR45752">
    <property type="entry name" value="LEUCINE-RICH REPEAT-CONTAINING"/>
    <property type="match status" value="1"/>
</dbReference>
<evidence type="ECO:0000256" key="3">
    <source>
        <dbReference type="PROSITE-ProRule" id="PRU01398"/>
    </source>
</evidence>
<evidence type="ECO:0000256" key="1">
    <source>
        <dbReference type="ARBA" id="ARBA00022614"/>
    </source>
</evidence>